<keyword evidence="3" id="KW-1185">Reference proteome</keyword>
<dbReference type="InterPro" id="IPR011333">
    <property type="entry name" value="SKP1/BTB/POZ_sf"/>
</dbReference>
<dbReference type="AlphaFoldDB" id="A0A1D2M9T0"/>
<dbReference type="PROSITE" id="PS50097">
    <property type="entry name" value="BTB"/>
    <property type="match status" value="1"/>
</dbReference>
<dbReference type="Proteomes" id="UP000094527">
    <property type="component" value="Unassembled WGS sequence"/>
</dbReference>
<name>A0A1D2M9T0_ORCCI</name>
<dbReference type="CDD" id="cd18186">
    <property type="entry name" value="BTB_POZ_ZBTB_KLHL-like"/>
    <property type="match status" value="1"/>
</dbReference>
<proteinExistence type="predicted"/>
<gene>
    <name evidence="2" type="ORF">Ocin01_16952</name>
</gene>
<reference evidence="2 3" key="1">
    <citation type="journal article" date="2016" name="Genome Biol. Evol.">
        <title>Gene Family Evolution Reflects Adaptation to Soil Environmental Stressors in the Genome of the Collembolan Orchesella cincta.</title>
        <authorList>
            <person name="Faddeeva-Vakhrusheva A."/>
            <person name="Derks M.F."/>
            <person name="Anvar S.Y."/>
            <person name="Agamennone V."/>
            <person name="Suring W."/>
            <person name="Smit S."/>
            <person name="van Straalen N.M."/>
            <person name="Roelofs D."/>
        </authorList>
    </citation>
    <scope>NUCLEOTIDE SEQUENCE [LARGE SCALE GENOMIC DNA]</scope>
    <source>
        <tissue evidence="2">Mixed pool</tissue>
    </source>
</reference>
<dbReference type="Pfam" id="PF00651">
    <property type="entry name" value="BTB"/>
    <property type="match status" value="1"/>
</dbReference>
<sequence>MSGNVISVKFVVSRSDKNDKLFRKDGGSVHFKVDVSKDPLTMKVQLGGPLLRNGLKWCKRPVCIKIDIDFDHCNAKFNAVSKELSFPLNNTEEAYMFEDEVALPWPEFYLTTASSRGTLTCQLLDRSASATLSDDVATSKKILHDKIRCDFALIAENGKSIPCHTSFLASHSKVFLRMFETDCKEAKEKAYQMRLTEEAVNALLKFLYYSDLDDAINNPSISLELLQVAHEYDILLLEKALKRMLLRKSSDWYDTDFVVHLFQYALKLEGYEDLKEKAVKVIRTKSESLYGSAACDQLFKEDPESGKVLFLLCLRK</sequence>
<evidence type="ECO:0000313" key="3">
    <source>
        <dbReference type="Proteomes" id="UP000094527"/>
    </source>
</evidence>
<feature type="domain" description="BTB" evidence="1">
    <location>
        <begin position="149"/>
        <end position="216"/>
    </location>
</feature>
<dbReference type="EMBL" id="LJIJ01002415">
    <property type="protein sequence ID" value="ODM89730.1"/>
    <property type="molecule type" value="Genomic_DNA"/>
</dbReference>
<dbReference type="Gene3D" id="3.30.710.10">
    <property type="entry name" value="Potassium Channel Kv1.1, Chain A"/>
    <property type="match status" value="1"/>
</dbReference>
<accession>A0A1D2M9T0</accession>
<evidence type="ECO:0000313" key="2">
    <source>
        <dbReference type="EMBL" id="ODM89730.1"/>
    </source>
</evidence>
<dbReference type="InterPro" id="IPR044714">
    <property type="entry name" value="AtSIBP1-like"/>
</dbReference>
<dbReference type="OrthoDB" id="6412905at2759"/>
<organism evidence="2 3">
    <name type="scientific">Orchesella cincta</name>
    <name type="common">Springtail</name>
    <name type="synonym">Podura cincta</name>
    <dbReference type="NCBI Taxonomy" id="48709"/>
    <lineage>
        <taxon>Eukaryota</taxon>
        <taxon>Metazoa</taxon>
        <taxon>Ecdysozoa</taxon>
        <taxon>Arthropoda</taxon>
        <taxon>Hexapoda</taxon>
        <taxon>Collembola</taxon>
        <taxon>Entomobryomorpha</taxon>
        <taxon>Entomobryoidea</taxon>
        <taxon>Orchesellidae</taxon>
        <taxon>Orchesellinae</taxon>
        <taxon>Orchesella</taxon>
    </lineage>
</organism>
<dbReference type="PANTHER" id="PTHR46672">
    <property type="entry name" value="OS08G0495500 PROTEIN-RELATED"/>
    <property type="match status" value="1"/>
</dbReference>
<protein>
    <submittedName>
        <fullName evidence="2">BTB/POZ domain-containing protein</fullName>
    </submittedName>
</protein>
<comment type="caution">
    <text evidence="2">The sequence shown here is derived from an EMBL/GenBank/DDBJ whole genome shotgun (WGS) entry which is preliminary data.</text>
</comment>
<dbReference type="SUPFAM" id="SSF54695">
    <property type="entry name" value="POZ domain"/>
    <property type="match status" value="1"/>
</dbReference>
<dbReference type="InterPro" id="IPR000210">
    <property type="entry name" value="BTB/POZ_dom"/>
</dbReference>
<evidence type="ECO:0000259" key="1">
    <source>
        <dbReference type="PROSITE" id="PS50097"/>
    </source>
</evidence>
<dbReference type="SMART" id="SM00225">
    <property type="entry name" value="BTB"/>
    <property type="match status" value="1"/>
</dbReference>